<dbReference type="EMBL" id="UZAJ01000461">
    <property type="protein sequence ID" value="VDO28141.1"/>
    <property type="molecule type" value="Genomic_DNA"/>
</dbReference>
<dbReference type="AlphaFoldDB" id="A0A183H0R5"/>
<evidence type="ECO:0000313" key="2">
    <source>
        <dbReference type="Proteomes" id="UP000267606"/>
    </source>
</evidence>
<dbReference type="Proteomes" id="UP000267606">
    <property type="component" value="Unassembled WGS sequence"/>
</dbReference>
<dbReference type="WBParaSite" id="OFLC_0000107401-mRNA-1">
    <property type="protein sequence ID" value="OFLC_0000107401-mRNA-1"/>
    <property type="gene ID" value="OFLC_0000107401"/>
</dbReference>
<keyword evidence="2" id="KW-1185">Reference proteome</keyword>
<organism evidence="3">
    <name type="scientific">Onchocerca flexuosa</name>
    <dbReference type="NCBI Taxonomy" id="387005"/>
    <lineage>
        <taxon>Eukaryota</taxon>
        <taxon>Metazoa</taxon>
        <taxon>Ecdysozoa</taxon>
        <taxon>Nematoda</taxon>
        <taxon>Chromadorea</taxon>
        <taxon>Rhabditida</taxon>
        <taxon>Spirurina</taxon>
        <taxon>Spiruromorpha</taxon>
        <taxon>Filarioidea</taxon>
        <taxon>Onchocercidae</taxon>
        <taxon>Onchocerca</taxon>
    </lineage>
</organism>
<reference evidence="3" key="1">
    <citation type="submission" date="2016-06" db="UniProtKB">
        <authorList>
            <consortium name="WormBaseParasite"/>
        </authorList>
    </citation>
    <scope>IDENTIFICATION</scope>
</reference>
<evidence type="ECO:0000313" key="1">
    <source>
        <dbReference type="EMBL" id="VDO28141.1"/>
    </source>
</evidence>
<sequence>MSGSFPEPRLRSSIISSGLSDRLLLMFPQQPVERYGNFLWRLEIYSCKHNCGIHRVLKSFIPLSEKQQRVTSLPGL</sequence>
<proteinExistence type="predicted"/>
<reference evidence="1 2" key="2">
    <citation type="submission" date="2018-11" db="EMBL/GenBank/DDBJ databases">
        <authorList>
            <consortium name="Pathogen Informatics"/>
        </authorList>
    </citation>
    <scope>NUCLEOTIDE SEQUENCE [LARGE SCALE GENOMIC DNA]</scope>
</reference>
<name>A0A183H0R5_9BILA</name>
<accession>A0A183H0R5</accession>
<evidence type="ECO:0000313" key="3">
    <source>
        <dbReference type="WBParaSite" id="OFLC_0000107401-mRNA-1"/>
    </source>
</evidence>
<protein>
    <submittedName>
        <fullName evidence="3">MATH domain-containing protein</fullName>
    </submittedName>
</protein>
<gene>
    <name evidence="1" type="ORF">OFLC_LOCUS1075</name>
</gene>